<keyword evidence="2" id="KW-1003">Cell membrane</keyword>
<evidence type="ECO:0000313" key="7">
    <source>
        <dbReference type="EMBL" id="AWL08746.1"/>
    </source>
</evidence>
<evidence type="ECO:0000256" key="2">
    <source>
        <dbReference type="ARBA" id="ARBA00022475"/>
    </source>
</evidence>
<evidence type="ECO:0000256" key="1">
    <source>
        <dbReference type="ARBA" id="ARBA00004651"/>
    </source>
</evidence>
<proteinExistence type="predicted"/>
<dbReference type="NCBIfam" id="TIGR00374">
    <property type="entry name" value="flippase-like domain"/>
    <property type="match status" value="1"/>
</dbReference>
<dbReference type="RefSeq" id="WP_109322474.1">
    <property type="nucleotide sequence ID" value="NZ_CP029346.1"/>
</dbReference>
<dbReference type="GO" id="GO:0005886">
    <property type="term" value="C:plasma membrane"/>
    <property type="evidence" value="ECO:0007669"/>
    <property type="project" value="UniProtKB-SubCell"/>
</dbReference>
<feature type="transmembrane region" description="Helical" evidence="6">
    <location>
        <begin position="40"/>
        <end position="58"/>
    </location>
</feature>
<feature type="transmembrane region" description="Helical" evidence="6">
    <location>
        <begin position="161"/>
        <end position="179"/>
    </location>
</feature>
<sequence>MIKSILKYLFSTLLAASLLYWAFSKSQLEWDDIYQTLLHANYRWVTVAIVISLVSHWLRALRWEQLLDSLNYQPGQVRTFSAVLIGYFANFIVPRMGEVSRCGSLQKTADIPFEKSFGTVITERIVDLLGLVVLVGITFLVEWKPIQSFLFPHTDTPPLTLIMGLIILGLIGLITLWFTKDFIIAKWEVLSKSSKVGQILSGWIDGIISIKDVKRPGLFLIYTVAIWVAYFLNAYTLLLAFPSSENLGFSAALSILVMGTFGMATPTQGGIGAYHSLVASTLFFYQIPMKEATALATFFHGTQMATILLFGGISFILTLFLPKKLSSVNSQ</sequence>
<organism evidence="7 8">
    <name type="scientific">Aquirufa nivalisilvae</name>
    <dbReference type="NCBI Taxonomy" id="2516557"/>
    <lineage>
        <taxon>Bacteria</taxon>
        <taxon>Pseudomonadati</taxon>
        <taxon>Bacteroidota</taxon>
        <taxon>Cytophagia</taxon>
        <taxon>Cytophagales</taxon>
        <taxon>Flectobacillaceae</taxon>
        <taxon>Aquirufa</taxon>
    </lineage>
</organism>
<dbReference type="Proteomes" id="UP000245468">
    <property type="component" value="Chromosome"/>
</dbReference>
<evidence type="ECO:0008006" key="9">
    <source>
        <dbReference type="Google" id="ProtNLM"/>
    </source>
</evidence>
<keyword evidence="8" id="KW-1185">Reference proteome</keyword>
<gene>
    <name evidence="7" type="ORF">HME7025_00876</name>
</gene>
<dbReference type="Pfam" id="PF03706">
    <property type="entry name" value="LPG_synthase_TM"/>
    <property type="match status" value="1"/>
</dbReference>
<dbReference type="PANTHER" id="PTHR39087">
    <property type="entry name" value="UPF0104 MEMBRANE PROTEIN MJ1595"/>
    <property type="match status" value="1"/>
</dbReference>
<accession>A0A2S2DTP1</accession>
<evidence type="ECO:0000256" key="5">
    <source>
        <dbReference type="ARBA" id="ARBA00023136"/>
    </source>
</evidence>
<protein>
    <recommendedName>
        <fullName evidence="9">Flippase-like domain-containing protein</fullName>
    </recommendedName>
</protein>
<evidence type="ECO:0000313" key="8">
    <source>
        <dbReference type="Proteomes" id="UP000245468"/>
    </source>
</evidence>
<dbReference type="EMBL" id="CP029346">
    <property type="protein sequence ID" value="AWL08746.1"/>
    <property type="molecule type" value="Genomic_DNA"/>
</dbReference>
<keyword evidence="3 6" id="KW-0812">Transmembrane</keyword>
<name>A0A2S2DTP1_9BACT</name>
<evidence type="ECO:0000256" key="4">
    <source>
        <dbReference type="ARBA" id="ARBA00022989"/>
    </source>
</evidence>
<evidence type="ECO:0000256" key="3">
    <source>
        <dbReference type="ARBA" id="ARBA00022692"/>
    </source>
</evidence>
<dbReference type="InterPro" id="IPR022791">
    <property type="entry name" value="L-PG_synthase/AglD"/>
</dbReference>
<evidence type="ECO:0000256" key="6">
    <source>
        <dbReference type="SAM" id="Phobius"/>
    </source>
</evidence>
<dbReference type="AlphaFoldDB" id="A0A2S2DTP1"/>
<keyword evidence="5 6" id="KW-0472">Membrane</keyword>
<feature type="transmembrane region" description="Helical" evidence="6">
    <location>
        <begin position="301"/>
        <end position="321"/>
    </location>
</feature>
<comment type="subcellular location">
    <subcellularLocation>
        <location evidence="1">Cell membrane</location>
        <topology evidence="1">Multi-pass membrane protein</topology>
    </subcellularLocation>
</comment>
<keyword evidence="4 6" id="KW-1133">Transmembrane helix</keyword>
<reference evidence="8" key="1">
    <citation type="submission" date="2018-05" db="EMBL/GenBank/DDBJ databases">
        <title>Pseudarcicella sp. HME7025 Genome sequencing and assembly.</title>
        <authorList>
            <person name="Kim H."/>
            <person name="Kang H."/>
            <person name="Joh K."/>
        </authorList>
    </citation>
    <scope>NUCLEOTIDE SEQUENCE [LARGE SCALE GENOMIC DNA]</scope>
    <source>
        <strain evidence="8">HME7025</strain>
    </source>
</reference>
<dbReference type="OrthoDB" id="9812094at2"/>
<dbReference type="PANTHER" id="PTHR39087:SF2">
    <property type="entry name" value="UPF0104 MEMBRANE PROTEIN MJ1595"/>
    <property type="match status" value="1"/>
</dbReference>
<dbReference type="KEGG" id="psez:HME7025_00876"/>
<feature type="transmembrane region" description="Helical" evidence="6">
    <location>
        <begin position="125"/>
        <end position="141"/>
    </location>
</feature>
<feature type="transmembrane region" description="Helical" evidence="6">
    <location>
        <begin position="219"/>
        <end position="241"/>
    </location>
</feature>